<keyword evidence="2" id="KW-1185">Reference proteome</keyword>
<evidence type="ECO:0000313" key="1">
    <source>
        <dbReference type="EMBL" id="EFC44067.1"/>
    </source>
</evidence>
<name>D2VGH9_NAEGR</name>
<gene>
    <name evidence="1" type="ORF">NAEGRDRAFT_67985</name>
</gene>
<proteinExistence type="predicted"/>
<dbReference type="AlphaFoldDB" id="D2VGH9"/>
<dbReference type="RefSeq" id="XP_002676811.1">
    <property type="nucleotide sequence ID" value="XM_002676765.1"/>
</dbReference>
<dbReference type="EMBL" id="GG738870">
    <property type="protein sequence ID" value="EFC44067.1"/>
    <property type="molecule type" value="Genomic_DNA"/>
</dbReference>
<dbReference type="KEGG" id="ngr:NAEGRDRAFT_67985"/>
<protein>
    <submittedName>
        <fullName evidence="1">Predicted protein</fullName>
    </submittedName>
</protein>
<dbReference type="Proteomes" id="UP000006671">
    <property type="component" value="Unassembled WGS sequence"/>
</dbReference>
<accession>D2VGH9</accession>
<organism evidence="2">
    <name type="scientific">Naegleria gruberi</name>
    <name type="common">Amoeba</name>
    <dbReference type="NCBI Taxonomy" id="5762"/>
    <lineage>
        <taxon>Eukaryota</taxon>
        <taxon>Discoba</taxon>
        <taxon>Heterolobosea</taxon>
        <taxon>Tetramitia</taxon>
        <taxon>Eutetramitia</taxon>
        <taxon>Vahlkampfiidae</taxon>
        <taxon>Naegleria</taxon>
    </lineage>
</organism>
<reference evidence="1 2" key="1">
    <citation type="journal article" date="2010" name="Cell">
        <title>The genome of Naegleria gruberi illuminates early eukaryotic versatility.</title>
        <authorList>
            <person name="Fritz-Laylin L.K."/>
            <person name="Prochnik S.E."/>
            <person name="Ginger M.L."/>
            <person name="Dacks J.B."/>
            <person name="Carpenter M.L."/>
            <person name="Field M.C."/>
            <person name="Kuo A."/>
            <person name="Paredez A."/>
            <person name="Chapman J."/>
            <person name="Pham J."/>
            <person name="Shu S."/>
            <person name="Neupane R."/>
            <person name="Cipriano M."/>
            <person name="Mancuso J."/>
            <person name="Tu H."/>
            <person name="Salamov A."/>
            <person name="Lindquist E."/>
            <person name="Shapiro H."/>
            <person name="Lucas S."/>
            <person name="Grigoriev I.V."/>
            <person name="Cande W.Z."/>
            <person name="Fulton C."/>
            <person name="Rokhsar D.S."/>
            <person name="Dawson S.C."/>
        </authorList>
    </citation>
    <scope>NUCLEOTIDE SEQUENCE [LARGE SCALE GENOMIC DNA]</scope>
    <source>
        <strain evidence="1 2">NEG-M</strain>
    </source>
</reference>
<dbReference type="VEuPathDB" id="AmoebaDB:NAEGRDRAFT_67985"/>
<evidence type="ECO:0000313" key="2">
    <source>
        <dbReference type="Proteomes" id="UP000006671"/>
    </source>
</evidence>
<dbReference type="InParanoid" id="D2VGH9"/>
<sequence>MSQDLAPLFHSSDQEFICYFLSMLANVKDLENCKLISQEWNEIMQTYSDEIYSNRMEVMIKRDKSLKGLQIMLKAECKKFRKNTVCLFRLFIQLSEKWKVFCLSGYFPLLTGFDSYLIKFINCSSRGIRRTVDELEKLNKVWENPENRSTYYSFHSERDLEDSFRIHHRTWINILEKTKWSIGLDRDETKEITKGMSKLGGSADIPKEWCGQLSDHSLILQLNYSITWLDIPKTPLLFWYDVTDGDFDFYYKSMAFNTDTKNYLFGYGDAEYVPKEKSLFASLFGDRFGFADGDCLYVSCAKNRDSTFDFDTLVAKISY</sequence>
<dbReference type="GeneID" id="8850103"/>